<dbReference type="Pfam" id="PF00067">
    <property type="entry name" value="p450"/>
    <property type="match status" value="1"/>
</dbReference>
<evidence type="ECO:0000313" key="12">
    <source>
        <dbReference type="Proteomes" id="UP001154282"/>
    </source>
</evidence>
<keyword evidence="12" id="KW-1185">Reference proteome</keyword>
<keyword evidence="5 9" id="KW-0560">Oxidoreductase</keyword>
<dbReference type="InterPro" id="IPR002401">
    <property type="entry name" value="Cyt_P450_E_grp-I"/>
</dbReference>
<dbReference type="PANTHER" id="PTHR47955">
    <property type="entry name" value="CYTOCHROME P450 FAMILY 71 PROTEIN"/>
    <property type="match status" value="1"/>
</dbReference>
<evidence type="ECO:0008006" key="13">
    <source>
        <dbReference type="Google" id="ProtNLM"/>
    </source>
</evidence>
<evidence type="ECO:0000256" key="8">
    <source>
        <dbReference type="PIRSR" id="PIRSR602401-1"/>
    </source>
</evidence>
<evidence type="ECO:0000256" key="10">
    <source>
        <dbReference type="SAM" id="Phobius"/>
    </source>
</evidence>
<feature type="binding site" description="axial binding residue" evidence="8">
    <location>
        <position position="463"/>
    </location>
    <ligand>
        <name>heme</name>
        <dbReference type="ChEBI" id="CHEBI:30413"/>
    </ligand>
    <ligandPart>
        <name>Fe</name>
        <dbReference type="ChEBI" id="CHEBI:18248"/>
    </ligandPart>
</feature>
<dbReference type="GO" id="GO:0005506">
    <property type="term" value="F:iron ion binding"/>
    <property type="evidence" value="ECO:0007669"/>
    <property type="project" value="InterPro"/>
</dbReference>
<dbReference type="PRINTS" id="PR00463">
    <property type="entry name" value="EP450I"/>
</dbReference>
<dbReference type="GO" id="GO:0004497">
    <property type="term" value="F:monooxygenase activity"/>
    <property type="evidence" value="ECO:0007669"/>
    <property type="project" value="UniProtKB-KW"/>
</dbReference>
<evidence type="ECO:0000256" key="2">
    <source>
        <dbReference type="ARBA" id="ARBA00010617"/>
    </source>
</evidence>
<evidence type="ECO:0000256" key="7">
    <source>
        <dbReference type="ARBA" id="ARBA00023033"/>
    </source>
</evidence>
<evidence type="ECO:0000313" key="11">
    <source>
        <dbReference type="EMBL" id="CAI0408445.1"/>
    </source>
</evidence>
<dbReference type="PROSITE" id="PS00086">
    <property type="entry name" value="CYTOCHROME_P450"/>
    <property type="match status" value="1"/>
</dbReference>
<keyword evidence="4 8" id="KW-0479">Metal-binding</keyword>
<dbReference type="PRINTS" id="PR00385">
    <property type="entry name" value="P450"/>
</dbReference>
<dbReference type="GO" id="GO:0020037">
    <property type="term" value="F:heme binding"/>
    <property type="evidence" value="ECO:0007669"/>
    <property type="project" value="InterPro"/>
</dbReference>
<evidence type="ECO:0000256" key="6">
    <source>
        <dbReference type="ARBA" id="ARBA00023004"/>
    </source>
</evidence>
<dbReference type="InterPro" id="IPR001128">
    <property type="entry name" value="Cyt_P450"/>
</dbReference>
<evidence type="ECO:0000256" key="5">
    <source>
        <dbReference type="ARBA" id="ARBA00023002"/>
    </source>
</evidence>
<keyword evidence="7 9" id="KW-0503">Monooxygenase</keyword>
<dbReference type="Gene3D" id="1.10.630.10">
    <property type="entry name" value="Cytochrome P450"/>
    <property type="match status" value="1"/>
</dbReference>
<proteinExistence type="inferred from homology"/>
<keyword evidence="6 8" id="KW-0408">Iron</keyword>
<dbReference type="Proteomes" id="UP001154282">
    <property type="component" value="Unassembled WGS sequence"/>
</dbReference>
<evidence type="ECO:0000256" key="1">
    <source>
        <dbReference type="ARBA" id="ARBA00001971"/>
    </source>
</evidence>
<dbReference type="CDD" id="cd11072">
    <property type="entry name" value="CYP71-like"/>
    <property type="match status" value="1"/>
</dbReference>
<dbReference type="GO" id="GO:0016705">
    <property type="term" value="F:oxidoreductase activity, acting on paired donors, with incorporation or reduction of molecular oxygen"/>
    <property type="evidence" value="ECO:0007669"/>
    <property type="project" value="InterPro"/>
</dbReference>
<dbReference type="SUPFAM" id="SSF48264">
    <property type="entry name" value="Cytochrome P450"/>
    <property type="match status" value="1"/>
</dbReference>
<dbReference type="InterPro" id="IPR017972">
    <property type="entry name" value="Cyt_P450_CS"/>
</dbReference>
<gene>
    <name evidence="11" type="ORF">LITE_LOCUS13959</name>
</gene>
<comment type="caution">
    <text evidence="11">The sequence shown here is derived from an EMBL/GenBank/DDBJ whole genome shotgun (WGS) entry which is preliminary data.</text>
</comment>
<evidence type="ECO:0000256" key="3">
    <source>
        <dbReference type="ARBA" id="ARBA00022617"/>
    </source>
</evidence>
<accession>A0AAV0JGE5</accession>
<feature type="transmembrane region" description="Helical" evidence="10">
    <location>
        <begin position="12"/>
        <end position="33"/>
    </location>
</feature>
<dbReference type="FunFam" id="1.10.630.10:FF:000043">
    <property type="entry name" value="Cytochrome P450 99A2"/>
    <property type="match status" value="1"/>
</dbReference>
<comment type="cofactor">
    <cofactor evidence="1 8">
        <name>heme</name>
        <dbReference type="ChEBI" id="CHEBI:30413"/>
    </cofactor>
</comment>
<organism evidence="11 12">
    <name type="scientific">Linum tenue</name>
    <dbReference type="NCBI Taxonomy" id="586396"/>
    <lineage>
        <taxon>Eukaryota</taxon>
        <taxon>Viridiplantae</taxon>
        <taxon>Streptophyta</taxon>
        <taxon>Embryophyta</taxon>
        <taxon>Tracheophyta</taxon>
        <taxon>Spermatophyta</taxon>
        <taxon>Magnoliopsida</taxon>
        <taxon>eudicotyledons</taxon>
        <taxon>Gunneridae</taxon>
        <taxon>Pentapetalae</taxon>
        <taxon>rosids</taxon>
        <taxon>fabids</taxon>
        <taxon>Malpighiales</taxon>
        <taxon>Linaceae</taxon>
        <taxon>Linum</taxon>
    </lineage>
</organism>
<evidence type="ECO:0000256" key="9">
    <source>
        <dbReference type="RuleBase" id="RU000461"/>
    </source>
</evidence>
<dbReference type="InterPro" id="IPR036396">
    <property type="entry name" value="Cyt_P450_sf"/>
</dbReference>
<evidence type="ECO:0000256" key="4">
    <source>
        <dbReference type="ARBA" id="ARBA00022723"/>
    </source>
</evidence>
<keyword evidence="10" id="KW-1133">Transmembrane helix</keyword>
<dbReference type="PANTHER" id="PTHR47955:SF8">
    <property type="entry name" value="CYTOCHROME P450 71D11-LIKE"/>
    <property type="match status" value="1"/>
</dbReference>
<protein>
    <recommendedName>
        <fullName evidence="13">Cytochrome P450</fullName>
    </recommendedName>
</protein>
<name>A0AAV0JGE5_9ROSI</name>
<keyword evidence="3 8" id="KW-0349">Heme</keyword>
<dbReference type="AlphaFoldDB" id="A0AAV0JGE5"/>
<keyword evidence="10" id="KW-0812">Transmembrane</keyword>
<reference evidence="11" key="1">
    <citation type="submission" date="2022-08" db="EMBL/GenBank/DDBJ databases">
        <authorList>
            <person name="Gutierrez-Valencia J."/>
        </authorList>
    </citation>
    <scope>NUCLEOTIDE SEQUENCE</scope>
</reference>
<comment type="similarity">
    <text evidence="2 9">Belongs to the cytochrome P450 family.</text>
</comment>
<dbReference type="EMBL" id="CAMGYJ010000005">
    <property type="protein sequence ID" value="CAI0408445.1"/>
    <property type="molecule type" value="Genomic_DNA"/>
</dbReference>
<keyword evidence="10" id="KW-0472">Membrane</keyword>
<sequence length="523" mass="59023">MEDKLAIDDWSLAATNQIVLILTIFFISVILLLKRSTRSSSQSSKQLPGPWTLPIIGNLHQMVGPSLPHRRLTDLAKKYGPLMRLELGQVSCVVVSSPEWAKKFTQTHDANFASRPQLPAASIVLYGGRDIGFAPYGEYWKKMRRICATELLGPKRVKSFRPIGEEEVSKLVRSIIIKSSDDHYRGTGRQAVNVTQMLISLGNSITVRAAFGRTSDQKKVKAFLPFMEQIIKKLGGFTLVDVFPSSKLLRFITGFDAKLNKLHEAADAIMEAIITDHLARRSSAEHDDEDLVDALLNLKENNDLGFTYTNLEIKAVILDIFLAGTDTWSVTVEWAMSELMKNPSMMEKAQKEVRRAFDGKGKVTDEASLAELHYLQLVVKETLRLHPAGPLAVPRESRETMVIDGYEIPAKTRIIINVGAICQDPRHWNEPETFDPERFLNTSIDYKGLDFHFIPFGAGRRMCPGMHYGIAHVNLVLANLLYHFDWKLPSDITPQNFDMSEKFGLEVRRKNNLFLIPIPYCLN</sequence>